<dbReference type="InParanoid" id="A0A212RDA1"/>
<gene>
    <name evidence="1" type="ORF">SAMN02746019_00011930</name>
</gene>
<reference evidence="2" key="1">
    <citation type="submission" date="2017-06" db="EMBL/GenBank/DDBJ databases">
        <authorList>
            <person name="Varghese N."/>
            <person name="Submissions S."/>
        </authorList>
    </citation>
    <scope>NUCLEOTIDE SEQUENCE [LARGE SCALE GENOMIC DNA]</scope>
    <source>
        <strain evidence="2">JAD2</strain>
    </source>
</reference>
<dbReference type="AlphaFoldDB" id="A0A212RDA1"/>
<dbReference type="RefSeq" id="WP_159461717.1">
    <property type="nucleotide sequence ID" value="NZ_FYEK01000044.1"/>
</dbReference>
<name>A0A212RDA1_9CHLR</name>
<sequence length="46" mass="4948">MKARGLALATWLMTHPQAFRLALLAVWLVGAVFRLANPPMDGGSPT</sequence>
<organism evidence="1 2">
    <name type="scientific">Thermoflexus hugenholtzii JAD2</name>
    <dbReference type="NCBI Taxonomy" id="877466"/>
    <lineage>
        <taxon>Bacteria</taxon>
        <taxon>Bacillati</taxon>
        <taxon>Chloroflexota</taxon>
        <taxon>Thermoflexia</taxon>
        <taxon>Thermoflexales</taxon>
        <taxon>Thermoflexaceae</taxon>
        <taxon>Thermoflexus</taxon>
    </lineage>
</organism>
<protein>
    <submittedName>
        <fullName evidence="1">Uncharacterized protein</fullName>
    </submittedName>
</protein>
<dbReference type="EMBL" id="FYEK01000044">
    <property type="protein sequence ID" value="SNB70283.1"/>
    <property type="molecule type" value="Genomic_DNA"/>
</dbReference>
<keyword evidence="2" id="KW-1185">Reference proteome</keyword>
<dbReference type="Proteomes" id="UP000197025">
    <property type="component" value="Unassembled WGS sequence"/>
</dbReference>
<proteinExistence type="predicted"/>
<evidence type="ECO:0000313" key="1">
    <source>
        <dbReference type="EMBL" id="SNB70283.1"/>
    </source>
</evidence>
<evidence type="ECO:0000313" key="2">
    <source>
        <dbReference type="Proteomes" id="UP000197025"/>
    </source>
</evidence>
<accession>A0A212RDA1</accession>